<dbReference type="OrthoDB" id="10390068at2759"/>
<sequence>EFRESLVSEIITLRSSICSFSSAACLSSAQTAAELSLQNSAVSLSSLCEKASVQSLISITTYLYCIKQLKKRGILYICLFFHSHYFYYICNNNFCLS</sequence>
<evidence type="ECO:0000313" key="1">
    <source>
        <dbReference type="EMBL" id="KMW68789.1"/>
    </source>
</evidence>
<dbReference type="EMBL" id="GG749509">
    <property type="protein sequence ID" value="KMW68789.1"/>
    <property type="molecule type" value="Genomic_DNA"/>
</dbReference>
<feature type="non-terminal residue" evidence="1">
    <location>
        <position position="97"/>
    </location>
</feature>
<dbReference type="AlphaFoldDB" id="A0A0J9HI04"/>
<accession>A0A0J9HI04</accession>
<gene>
    <name evidence="1" type="ORF">BDDG_13031</name>
</gene>
<name>A0A0J9HI04_AJEDA</name>
<dbReference type="Proteomes" id="UP000007802">
    <property type="component" value="Unassembled WGS sequence"/>
</dbReference>
<organism evidence="1">
    <name type="scientific">Ajellomyces dermatitidis (strain ATCC 18188 / CBS 674.68)</name>
    <name type="common">Blastomyces dermatitidis</name>
    <dbReference type="NCBI Taxonomy" id="653446"/>
    <lineage>
        <taxon>Eukaryota</taxon>
        <taxon>Fungi</taxon>
        <taxon>Dikarya</taxon>
        <taxon>Ascomycota</taxon>
        <taxon>Pezizomycotina</taxon>
        <taxon>Eurotiomycetes</taxon>
        <taxon>Eurotiomycetidae</taxon>
        <taxon>Onygenales</taxon>
        <taxon>Ajellomycetaceae</taxon>
        <taxon>Blastomyces</taxon>
    </lineage>
</organism>
<proteinExistence type="predicted"/>
<feature type="non-terminal residue" evidence="1">
    <location>
        <position position="1"/>
    </location>
</feature>
<reference evidence="1" key="1">
    <citation type="submission" date="2010-03" db="EMBL/GenBank/DDBJ databases">
        <title>Annotation of Blastomyces dermatitidis strain ATCC 18188.</title>
        <authorList>
            <consortium name="The Broad Institute Genome Sequencing Platform"/>
            <consortium name="Broad Institute Genome Sequencing Center for Infectious Disease."/>
            <person name="Cuomo C."/>
            <person name="Klein B."/>
            <person name="Sullivan T."/>
            <person name="Heitman J."/>
            <person name="Young S."/>
            <person name="Zeng Q."/>
            <person name="Gargeya S."/>
            <person name="Alvarado L."/>
            <person name="Berlin A.M."/>
            <person name="Chapman S.B."/>
            <person name="Chen Z."/>
            <person name="Freedman E."/>
            <person name="Gellesch M."/>
            <person name="Goldberg J."/>
            <person name="Griggs A."/>
            <person name="Gujja S."/>
            <person name="Heilman E."/>
            <person name="Heiman D."/>
            <person name="Howarth C."/>
            <person name="Mehta T."/>
            <person name="Neiman D."/>
            <person name="Pearson M."/>
            <person name="Roberts A."/>
            <person name="Saif S."/>
            <person name="Shea T."/>
            <person name="Shenoy N."/>
            <person name="Sisk P."/>
            <person name="Stolte C."/>
            <person name="Sykes S."/>
            <person name="White J."/>
            <person name="Yandava C."/>
            <person name="Haas B."/>
            <person name="Nusbaum C."/>
            <person name="Birren B."/>
        </authorList>
    </citation>
    <scope>NUCLEOTIDE SEQUENCE</scope>
    <source>
        <strain evidence="1">ATCC 18188</strain>
    </source>
</reference>
<protein>
    <submittedName>
        <fullName evidence="1">Uncharacterized protein</fullName>
    </submittedName>
</protein>